<comment type="pathway">
    <text evidence="1">Cofactor biosynthesis; ubiquinone biosynthesis.</text>
</comment>
<dbReference type="EC" id="6.1.1.5" evidence="8"/>
<dbReference type="KEGG" id="apb:SAR116_1337"/>
<keyword evidence="4" id="KW-0809">Transit peptide</keyword>
<dbReference type="NCBIfam" id="TIGR02396">
    <property type="entry name" value="diverge_rpsU"/>
    <property type="match status" value="1"/>
</dbReference>
<evidence type="ECO:0000313" key="9">
    <source>
        <dbReference type="Proteomes" id="UP000007460"/>
    </source>
</evidence>
<gene>
    <name evidence="8" type="ordered locus">SAR116_1337</name>
</gene>
<evidence type="ECO:0000256" key="4">
    <source>
        <dbReference type="ARBA" id="ARBA00022946"/>
    </source>
</evidence>
<protein>
    <submittedName>
        <fullName evidence="8">RpsU-divergently transcribed protein</fullName>
        <ecNumber evidence="8">6.1.1.5</ecNumber>
    </submittedName>
</protein>
<evidence type="ECO:0000256" key="1">
    <source>
        <dbReference type="ARBA" id="ARBA00004749"/>
    </source>
</evidence>
<sequence>MDNVMMKSRDKTHKGTDSVDDSLSKDAIAILDAALMHVPFDGWGRDALLAGAADCGRDAEMVDALFPNGAVDAILMHSARADVAMADAFAALENRPEKVHLMIRTLVLLRLEQASLHKEAIRRGLAVLAVPANAPASAKALYRTVDAMWRAAGQRDTDFSFYTKRATLAGVYSATLLAWLADNSGSMTATEAFLDRRLRDIGRIPKMTAPAKAAMSAGKRMAMGLFSTMARSR</sequence>
<evidence type="ECO:0000256" key="2">
    <source>
        <dbReference type="ARBA" id="ARBA00010766"/>
    </source>
</evidence>
<proteinExistence type="inferred from homology"/>
<evidence type="ECO:0000259" key="7">
    <source>
        <dbReference type="Pfam" id="PF08511"/>
    </source>
</evidence>
<keyword evidence="5" id="KW-0446">Lipid-binding</keyword>
<dbReference type="STRING" id="488538.SAR116_1337"/>
<dbReference type="Pfam" id="PF08511">
    <property type="entry name" value="COQ9"/>
    <property type="match status" value="1"/>
</dbReference>
<evidence type="ECO:0000256" key="5">
    <source>
        <dbReference type="ARBA" id="ARBA00023121"/>
    </source>
</evidence>
<dbReference type="GO" id="GO:0006744">
    <property type="term" value="P:ubiquinone biosynthetic process"/>
    <property type="evidence" value="ECO:0007669"/>
    <property type="project" value="UniProtKB-KW"/>
</dbReference>
<keyword evidence="8" id="KW-0436">Ligase</keyword>
<dbReference type="GO" id="GO:0004822">
    <property type="term" value="F:isoleucine-tRNA ligase activity"/>
    <property type="evidence" value="ECO:0007669"/>
    <property type="project" value="UniProtKB-EC"/>
</dbReference>
<reference evidence="8 9" key="1">
    <citation type="journal article" date="2010" name="J. Bacteriol.">
        <title>Complete genome sequence of "Candidatus Puniceispirillum marinum" IMCC1322, a representative of the SAR116 clade in the Alphaproteobacteria.</title>
        <authorList>
            <person name="Oh H.M."/>
            <person name="Kwon K.K."/>
            <person name="Kang I."/>
            <person name="Kang S.G."/>
            <person name="Lee J.H."/>
            <person name="Kim S.J."/>
            <person name="Cho J.C."/>
        </authorList>
    </citation>
    <scope>NUCLEOTIDE SEQUENCE [LARGE SCALE GENOMIC DNA]</scope>
    <source>
        <strain evidence="8 9">IMCC1322</strain>
    </source>
</reference>
<keyword evidence="9" id="KW-1185">Reference proteome</keyword>
<dbReference type="Proteomes" id="UP000007460">
    <property type="component" value="Chromosome"/>
</dbReference>
<feature type="domain" description="COQ9 C-terminal" evidence="7">
    <location>
        <begin position="134"/>
        <end position="203"/>
    </location>
</feature>
<dbReference type="EMBL" id="CP001751">
    <property type="protein sequence ID" value="ADE39580.1"/>
    <property type="molecule type" value="Genomic_DNA"/>
</dbReference>
<dbReference type="OrthoDB" id="7201143at2"/>
<keyword evidence="3" id="KW-0831">Ubiquinone biosynthesis</keyword>
<evidence type="ECO:0000256" key="6">
    <source>
        <dbReference type="ARBA" id="ARBA00058104"/>
    </source>
</evidence>
<comment type="similarity">
    <text evidence="2">Belongs to the COQ9 family.</text>
</comment>
<organism evidence="8 9">
    <name type="scientific">Puniceispirillum marinum (strain IMCC1322)</name>
    <dbReference type="NCBI Taxonomy" id="488538"/>
    <lineage>
        <taxon>Bacteria</taxon>
        <taxon>Pseudomonadati</taxon>
        <taxon>Pseudomonadota</taxon>
        <taxon>Alphaproteobacteria</taxon>
        <taxon>Candidatus Puniceispirillales</taxon>
        <taxon>Candidatus Puniceispirillaceae</taxon>
        <taxon>Candidatus Puniceispirillum</taxon>
    </lineage>
</organism>
<comment type="function">
    <text evidence="6">Membrane-associated protein that warps the membrane surface to access and bind aromatic isoprenes with high specificity, including ubiquinone (CoQ) isoprene intermediates and presents them directly to COQ7, therefore facilitating the COQ7-mediated hydroxylase step. Participates in the biosynthesis of coenzyme Q, also named ubiquinone, an essential lipid-soluble electron transporter for aerobic cellular respiration.</text>
</comment>
<dbReference type="GO" id="GO:0008289">
    <property type="term" value="F:lipid binding"/>
    <property type="evidence" value="ECO:0007669"/>
    <property type="project" value="UniProtKB-KW"/>
</dbReference>
<dbReference type="InterPro" id="IPR013718">
    <property type="entry name" value="COQ9_C"/>
</dbReference>
<dbReference type="InterPro" id="IPR012762">
    <property type="entry name" value="Ubiq_biosynth_COQ9"/>
</dbReference>
<accession>D5BTI3</accession>
<dbReference type="AlphaFoldDB" id="D5BTI3"/>
<dbReference type="Gene3D" id="1.10.357.10">
    <property type="entry name" value="Tetracycline Repressor, domain 2"/>
    <property type="match status" value="1"/>
</dbReference>
<dbReference type="PANTHER" id="PTHR21427">
    <property type="entry name" value="UBIQUINONE BIOSYNTHESIS PROTEIN COQ9, MITOCHONDRIAL"/>
    <property type="match status" value="1"/>
</dbReference>
<dbReference type="HOGENOM" id="CLU_057411_3_0_5"/>
<evidence type="ECO:0000256" key="3">
    <source>
        <dbReference type="ARBA" id="ARBA00022688"/>
    </source>
</evidence>
<name>D5BTI3_PUNMI</name>
<dbReference type="eggNOG" id="COG5590">
    <property type="taxonomic scope" value="Bacteria"/>
</dbReference>
<dbReference type="PANTHER" id="PTHR21427:SF19">
    <property type="entry name" value="UBIQUINONE BIOSYNTHESIS PROTEIN COQ9, MITOCHONDRIAL"/>
    <property type="match status" value="1"/>
</dbReference>
<evidence type="ECO:0000313" key="8">
    <source>
        <dbReference type="EMBL" id="ADE39580.1"/>
    </source>
</evidence>